<dbReference type="PATRIC" id="fig|1129367.4.peg.1049"/>
<sequence length="434" mass="49053">MNIRFKSALCGMSLLFSGMLLYITVMHYQLSAITALVVLFSLAQIIWLTALYHRAQRFPEQLFRALSNGDHTLGLPVTHPLRQDYEKARNQMQETRLDAQRQVQFINAVFNHINLPLLICDEQGQIIEQSSAAKKILNIKINNLESLKQGSPDIFTFVSSATTNQQSSFTWHRNEQPETLYVQVSTLQIQYLQYKIVTLQSITEQLNAKEQQAYKQLTKVLTHEVANSITPLASMAQTCLALMPDGLQFDDQEDKQDLTLALSTLASRSTHLSEFIREFRHLSNLPAPQLQAVQLYELLSSVKQLFDSQHPNVMFRISGITQVMCTLDIKQIEQVLINLCKNAIEAIATTQNTQPQIDLIARYNEHAQLCVDICDNGPGITEQASKMMFVPFFSTKQQGSGIGLSLSKQIMLQHGGELIYLHRSQGACFRCVFG</sequence>
<evidence type="ECO:0000256" key="2">
    <source>
        <dbReference type="ARBA" id="ARBA00012438"/>
    </source>
</evidence>
<dbReference type="PANTHER" id="PTHR43065:SF46">
    <property type="entry name" value="C4-DICARBOXYLATE TRANSPORT SENSOR PROTEIN DCTB"/>
    <property type="match status" value="1"/>
</dbReference>
<gene>
    <name evidence="10" type="ORF">N479_07055</name>
</gene>
<organism evidence="10 11">
    <name type="scientific">Pseudoalteromonas luteoviolacea S4054</name>
    <dbReference type="NCBI Taxonomy" id="1129367"/>
    <lineage>
        <taxon>Bacteria</taxon>
        <taxon>Pseudomonadati</taxon>
        <taxon>Pseudomonadota</taxon>
        <taxon>Gammaproteobacteria</taxon>
        <taxon>Alteromonadales</taxon>
        <taxon>Pseudoalteromonadaceae</taxon>
        <taxon>Pseudoalteromonas</taxon>
    </lineage>
</organism>
<feature type="transmembrane region" description="Helical" evidence="8">
    <location>
        <begin position="7"/>
        <end position="25"/>
    </location>
</feature>
<evidence type="ECO:0000256" key="4">
    <source>
        <dbReference type="ARBA" id="ARBA00022741"/>
    </source>
</evidence>
<comment type="caution">
    <text evidence="10">The sequence shown here is derived from an EMBL/GenBank/DDBJ whole genome shotgun (WGS) entry which is preliminary data.</text>
</comment>
<dbReference type="GO" id="GO:0000160">
    <property type="term" value="P:phosphorelay signal transduction system"/>
    <property type="evidence" value="ECO:0007669"/>
    <property type="project" value="UniProtKB-KW"/>
</dbReference>
<name>A0A0F6AFB2_9GAMM</name>
<evidence type="ECO:0000256" key="6">
    <source>
        <dbReference type="ARBA" id="ARBA00022840"/>
    </source>
</evidence>
<evidence type="ECO:0000313" key="10">
    <source>
        <dbReference type="EMBL" id="KKE84848.1"/>
    </source>
</evidence>
<keyword evidence="8" id="KW-0812">Transmembrane</keyword>
<evidence type="ECO:0000256" key="1">
    <source>
        <dbReference type="ARBA" id="ARBA00000085"/>
    </source>
</evidence>
<dbReference type="PANTHER" id="PTHR43065">
    <property type="entry name" value="SENSOR HISTIDINE KINASE"/>
    <property type="match status" value="1"/>
</dbReference>
<evidence type="ECO:0000256" key="3">
    <source>
        <dbReference type="ARBA" id="ARBA00022679"/>
    </source>
</evidence>
<keyword evidence="4" id="KW-0547">Nucleotide-binding</keyword>
<feature type="transmembrane region" description="Helical" evidence="8">
    <location>
        <begin position="31"/>
        <end position="52"/>
    </location>
</feature>
<dbReference type="InterPro" id="IPR005467">
    <property type="entry name" value="His_kinase_dom"/>
</dbReference>
<evidence type="ECO:0000256" key="8">
    <source>
        <dbReference type="SAM" id="Phobius"/>
    </source>
</evidence>
<keyword evidence="7" id="KW-0902">Two-component regulatory system</keyword>
<evidence type="ECO:0000256" key="7">
    <source>
        <dbReference type="ARBA" id="ARBA00023012"/>
    </source>
</evidence>
<evidence type="ECO:0000259" key="9">
    <source>
        <dbReference type="PROSITE" id="PS50109"/>
    </source>
</evidence>
<keyword evidence="6" id="KW-0067">ATP-binding</keyword>
<keyword evidence="8" id="KW-1133">Transmembrane helix</keyword>
<dbReference type="AlphaFoldDB" id="A0A0F6AFB2"/>
<evidence type="ECO:0000256" key="5">
    <source>
        <dbReference type="ARBA" id="ARBA00022777"/>
    </source>
</evidence>
<dbReference type="Proteomes" id="UP000033434">
    <property type="component" value="Unassembled WGS sequence"/>
</dbReference>
<keyword evidence="8" id="KW-0472">Membrane</keyword>
<evidence type="ECO:0000313" key="11">
    <source>
        <dbReference type="Proteomes" id="UP000033434"/>
    </source>
</evidence>
<feature type="domain" description="Histidine kinase" evidence="9">
    <location>
        <begin position="220"/>
        <end position="434"/>
    </location>
</feature>
<dbReference type="Gene3D" id="3.30.565.10">
    <property type="entry name" value="Histidine kinase-like ATPase, C-terminal domain"/>
    <property type="match status" value="1"/>
</dbReference>
<dbReference type="EC" id="2.7.13.3" evidence="2"/>
<dbReference type="EMBL" id="AUXW01000090">
    <property type="protein sequence ID" value="KKE84848.1"/>
    <property type="molecule type" value="Genomic_DNA"/>
</dbReference>
<comment type="catalytic activity">
    <reaction evidence="1">
        <text>ATP + protein L-histidine = ADP + protein N-phospho-L-histidine.</text>
        <dbReference type="EC" id="2.7.13.3"/>
    </reaction>
</comment>
<dbReference type="InterPro" id="IPR003594">
    <property type="entry name" value="HATPase_dom"/>
</dbReference>
<dbReference type="InterPro" id="IPR004358">
    <property type="entry name" value="Sig_transdc_His_kin-like_C"/>
</dbReference>
<dbReference type="SMART" id="SM00387">
    <property type="entry name" value="HATPase_c"/>
    <property type="match status" value="1"/>
</dbReference>
<dbReference type="RefSeq" id="WP_063881446.1">
    <property type="nucleotide sequence ID" value="NZ_AUXW01000090.1"/>
</dbReference>
<keyword evidence="5" id="KW-0418">Kinase</keyword>
<protein>
    <recommendedName>
        <fullName evidence="2">histidine kinase</fullName>
        <ecNumber evidence="2">2.7.13.3</ecNumber>
    </recommendedName>
</protein>
<reference evidence="10 11" key="1">
    <citation type="journal article" date="2015" name="BMC Genomics">
        <title>Genome mining reveals unlocked bioactive potential of marine Gram-negative bacteria.</title>
        <authorList>
            <person name="Machado H."/>
            <person name="Sonnenschein E.C."/>
            <person name="Melchiorsen J."/>
            <person name="Gram L."/>
        </authorList>
    </citation>
    <scope>NUCLEOTIDE SEQUENCE [LARGE SCALE GENOMIC DNA]</scope>
    <source>
        <strain evidence="10 11">S4054</strain>
    </source>
</reference>
<keyword evidence="3" id="KW-0808">Transferase</keyword>
<dbReference type="SUPFAM" id="SSF55874">
    <property type="entry name" value="ATPase domain of HSP90 chaperone/DNA topoisomerase II/histidine kinase"/>
    <property type="match status" value="1"/>
</dbReference>
<dbReference type="InterPro" id="IPR036890">
    <property type="entry name" value="HATPase_C_sf"/>
</dbReference>
<dbReference type="PROSITE" id="PS50109">
    <property type="entry name" value="HIS_KIN"/>
    <property type="match status" value="1"/>
</dbReference>
<proteinExistence type="predicted"/>
<dbReference type="Pfam" id="PF02518">
    <property type="entry name" value="HATPase_c"/>
    <property type="match status" value="1"/>
</dbReference>
<dbReference type="GO" id="GO:0005524">
    <property type="term" value="F:ATP binding"/>
    <property type="evidence" value="ECO:0007669"/>
    <property type="project" value="UniProtKB-KW"/>
</dbReference>
<accession>A0A0F6AFB2</accession>
<dbReference type="PRINTS" id="PR00344">
    <property type="entry name" value="BCTRLSENSOR"/>
</dbReference>
<dbReference type="GO" id="GO:0004673">
    <property type="term" value="F:protein histidine kinase activity"/>
    <property type="evidence" value="ECO:0007669"/>
    <property type="project" value="UniProtKB-EC"/>
</dbReference>